<dbReference type="Gene3D" id="1.10.101.10">
    <property type="entry name" value="PGBD-like superfamily/PGBD"/>
    <property type="match status" value="1"/>
</dbReference>
<dbReference type="SUPFAM" id="SSF53955">
    <property type="entry name" value="Lysozyme-like"/>
    <property type="match status" value="1"/>
</dbReference>
<dbReference type="RefSeq" id="WP_096196866.1">
    <property type="nucleotide sequence ID" value="NZ_NRGR01000012.1"/>
</dbReference>
<evidence type="ECO:0000313" key="5">
    <source>
        <dbReference type="EMBL" id="PCC39743.1"/>
    </source>
</evidence>
<reference evidence="5 6" key="1">
    <citation type="journal article" date="2017" name="Elife">
        <title>Extensive horizontal gene transfer in cheese-associated bacteria.</title>
        <authorList>
            <person name="Bonham K.S."/>
            <person name="Wolfe B.E."/>
            <person name="Dutton R.J."/>
        </authorList>
    </citation>
    <scope>NUCLEOTIDE SEQUENCE [LARGE SCALE GENOMIC DNA]</scope>
    <source>
        <strain evidence="5 6">341_9</strain>
    </source>
</reference>
<dbReference type="OrthoDB" id="1404170at2"/>
<protein>
    <submittedName>
        <fullName evidence="5">Transglycosylase</fullName>
    </submittedName>
</protein>
<dbReference type="EMBL" id="NRGR01000012">
    <property type="protein sequence ID" value="PCC39743.1"/>
    <property type="molecule type" value="Genomic_DNA"/>
</dbReference>
<organism evidence="5 6">
    <name type="scientific">Brachybacterium alimentarium</name>
    <dbReference type="NCBI Taxonomy" id="47845"/>
    <lineage>
        <taxon>Bacteria</taxon>
        <taxon>Bacillati</taxon>
        <taxon>Actinomycetota</taxon>
        <taxon>Actinomycetes</taxon>
        <taxon>Micrococcales</taxon>
        <taxon>Dermabacteraceae</taxon>
        <taxon>Brachybacterium</taxon>
    </lineage>
</organism>
<dbReference type="InterPro" id="IPR036366">
    <property type="entry name" value="PGBDSf"/>
</dbReference>
<dbReference type="AlphaFoldDB" id="A0A2A3YKC4"/>
<keyword evidence="2" id="KW-0378">Hydrolase</keyword>
<dbReference type="Proteomes" id="UP000218598">
    <property type="component" value="Unassembled WGS sequence"/>
</dbReference>
<keyword evidence="6" id="KW-1185">Reference proteome</keyword>
<dbReference type="Pfam" id="PF06737">
    <property type="entry name" value="Transglycosylas"/>
    <property type="match status" value="1"/>
</dbReference>
<feature type="region of interest" description="Disordered" evidence="3">
    <location>
        <begin position="247"/>
        <end position="267"/>
    </location>
</feature>
<evidence type="ECO:0000313" key="6">
    <source>
        <dbReference type="Proteomes" id="UP000218598"/>
    </source>
</evidence>
<feature type="domain" description="Resuscitation-promoting factor core lysozyme-like" evidence="4">
    <location>
        <begin position="51"/>
        <end position="126"/>
    </location>
</feature>
<evidence type="ECO:0000259" key="4">
    <source>
        <dbReference type="Pfam" id="PF06737"/>
    </source>
</evidence>
<dbReference type="InterPro" id="IPR023346">
    <property type="entry name" value="Lysozyme-like_dom_sf"/>
</dbReference>
<sequence length="356" mass="35511">MSALHRTPTHRADGSAVYFRGVRVAPKVAAATGGAVVAAGLSVAGAGVASAEQSVWDKVAQCESGGNWSINTGNGYYGGLQFSSSTWKAFGGTSYAATANTASKAEQIAVAQRTLAQQGPGAWPTCGQRAGLTKANGGADANAQPGGSSSGGSSAPSTSGDLVVDGKFGPATTHALEKWIGVSQNGSLSTGDIKALQSTIGANADGKIGSETTAKLRAAIGQKSNGAWDFRSDSSSVTALQRFLNSGAPAASTPAPSTGGSTGGSSSAGKLVVDGKFGPATTRSLQSWIGVTADGSLSTSDIKALQSKVGAKADGKIGSETTAKLRAAIGQKSNGVWDFRTNYATVKALQQYLNAN</sequence>
<evidence type="ECO:0000256" key="1">
    <source>
        <dbReference type="ARBA" id="ARBA00010830"/>
    </source>
</evidence>
<dbReference type="CDD" id="cd13925">
    <property type="entry name" value="RPF"/>
    <property type="match status" value="1"/>
</dbReference>
<dbReference type="GO" id="GO:0016787">
    <property type="term" value="F:hydrolase activity"/>
    <property type="evidence" value="ECO:0007669"/>
    <property type="project" value="UniProtKB-KW"/>
</dbReference>
<feature type="region of interest" description="Disordered" evidence="3">
    <location>
        <begin position="118"/>
        <end position="166"/>
    </location>
</feature>
<accession>A0A2A3YKC4</accession>
<evidence type="ECO:0000256" key="3">
    <source>
        <dbReference type="SAM" id="MobiDB-lite"/>
    </source>
</evidence>
<dbReference type="InterPro" id="IPR010618">
    <property type="entry name" value="RPF"/>
</dbReference>
<evidence type="ECO:0000256" key="2">
    <source>
        <dbReference type="ARBA" id="ARBA00022801"/>
    </source>
</evidence>
<comment type="similarity">
    <text evidence="1">Belongs to the transglycosylase family. Rpf subfamily.</text>
</comment>
<comment type="caution">
    <text evidence="5">The sequence shown here is derived from an EMBL/GenBank/DDBJ whole genome shotgun (WGS) entry which is preliminary data.</text>
</comment>
<feature type="compositionally biased region" description="Low complexity" evidence="3">
    <location>
        <begin position="151"/>
        <end position="160"/>
    </location>
</feature>
<proteinExistence type="inferred from homology"/>
<gene>
    <name evidence="5" type="ORF">CIK66_07110</name>
</gene>
<name>A0A2A3YKC4_9MICO</name>
<dbReference type="Gene3D" id="1.10.530.10">
    <property type="match status" value="1"/>
</dbReference>